<evidence type="ECO:0000313" key="10">
    <source>
        <dbReference type="Proteomes" id="UP000694393"/>
    </source>
</evidence>
<dbReference type="PROSITE" id="PS50835">
    <property type="entry name" value="IG_LIKE"/>
    <property type="match status" value="1"/>
</dbReference>
<reference evidence="9" key="1">
    <citation type="submission" date="2025-08" db="UniProtKB">
        <authorList>
            <consortium name="Ensembl"/>
        </authorList>
    </citation>
    <scope>IDENTIFICATION</scope>
</reference>
<feature type="domain" description="Ig-like" evidence="8">
    <location>
        <begin position="50"/>
        <end position="149"/>
    </location>
</feature>
<feature type="transmembrane region" description="Helical" evidence="7">
    <location>
        <begin position="254"/>
        <end position="275"/>
    </location>
</feature>
<evidence type="ECO:0000256" key="6">
    <source>
        <dbReference type="ARBA" id="ARBA00023319"/>
    </source>
</evidence>
<dbReference type="GO" id="GO:0009897">
    <property type="term" value="C:external side of plasma membrane"/>
    <property type="evidence" value="ECO:0007669"/>
    <property type="project" value="TreeGrafter"/>
</dbReference>
<dbReference type="Pfam" id="PF07686">
    <property type="entry name" value="V-set"/>
    <property type="match status" value="1"/>
</dbReference>
<dbReference type="InterPro" id="IPR013106">
    <property type="entry name" value="Ig_V-set"/>
</dbReference>
<protein>
    <recommendedName>
        <fullName evidence="8">Ig-like domain-containing protein</fullName>
    </recommendedName>
</protein>
<keyword evidence="4 7" id="KW-1133">Transmembrane helix</keyword>
<evidence type="ECO:0000259" key="8">
    <source>
        <dbReference type="PROSITE" id="PS50835"/>
    </source>
</evidence>
<dbReference type="SMART" id="SM00406">
    <property type="entry name" value="IGv"/>
    <property type="match status" value="1"/>
</dbReference>
<dbReference type="PANTHER" id="PTHR24100">
    <property type="entry name" value="BUTYROPHILIN"/>
    <property type="match status" value="1"/>
</dbReference>
<dbReference type="CDD" id="cd05713">
    <property type="entry name" value="IgV_MOG_like"/>
    <property type="match status" value="1"/>
</dbReference>
<dbReference type="FunFam" id="2.60.40.10:FF:000208">
    <property type="entry name" value="Butyrophilin subfamily 1 member A1"/>
    <property type="match status" value="1"/>
</dbReference>
<keyword evidence="3" id="KW-0732">Signal</keyword>
<dbReference type="Pfam" id="PF22705">
    <property type="entry name" value="C2-set_3"/>
    <property type="match status" value="1"/>
</dbReference>
<dbReference type="AlphaFoldDB" id="A0A8C8RFG3"/>
<evidence type="ECO:0000256" key="3">
    <source>
        <dbReference type="ARBA" id="ARBA00022729"/>
    </source>
</evidence>
<dbReference type="PANTHER" id="PTHR24100:SF149">
    <property type="entry name" value="BG-LIKE ANTIGEN 1-RELATED"/>
    <property type="match status" value="1"/>
</dbReference>
<accession>A0A8C8RFG3</accession>
<evidence type="ECO:0000313" key="9">
    <source>
        <dbReference type="Ensembl" id="ENSPCEP00000004306.1"/>
    </source>
</evidence>
<dbReference type="Ensembl" id="ENSPCET00000004443.1">
    <property type="protein sequence ID" value="ENSPCEP00000004306.1"/>
    <property type="gene ID" value="ENSPCEG00000003454.1"/>
</dbReference>
<dbReference type="GO" id="GO:0050852">
    <property type="term" value="P:T cell receptor signaling pathway"/>
    <property type="evidence" value="ECO:0007669"/>
    <property type="project" value="TreeGrafter"/>
</dbReference>
<keyword evidence="2 7" id="KW-0812">Transmembrane</keyword>
<dbReference type="Proteomes" id="UP000694393">
    <property type="component" value="Unplaced"/>
</dbReference>
<dbReference type="InterPro" id="IPR050504">
    <property type="entry name" value="IgSF_BTN/MOG"/>
</dbReference>
<dbReference type="GO" id="GO:0005102">
    <property type="term" value="F:signaling receptor binding"/>
    <property type="evidence" value="ECO:0007669"/>
    <property type="project" value="TreeGrafter"/>
</dbReference>
<dbReference type="Gene3D" id="2.60.40.10">
    <property type="entry name" value="Immunoglobulins"/>
    <property type="match status" value="2"/>
</dbReference>
<keyword evidence="10" id="KW-1185">Reference proteome</keyword>
<dbReference type="InterPro" id="IPR007110">
    <property type="entry name" value="Ig-like_dom"/>
</dbReference>
<organism evidence="9 10">
    <name type="scientific">Pelusios castaneus</name>
    <name type="common">West African mud turtle</name>
    <dbReference type="NCBI Taxonomy" id="367368"/>
    <lineage>
        <taxon>Eukaryota</taxon>
        <taxon>Metazoa</taxon>
        <taxon>Chordata</taxon>
        <taxon>Craniata</taxon>
        <taxon>Vertebrata</taxon>
        <taxon>Euteleostomi</taxon>
        <taxon>Archelosauria</taxon>
        <taxon>Testudinata</taxon>
        <taxon>Testudines</taxon>
        <taxon>Pleurodira</taxon>
        <taxon>Pelomedusidae</taxon>
        <taxon>Pelusios</taxon>
    </lineage>
</organism>
<dbReference type="InterPro" id="IPR003599">
    <property type="entry name" value="Ig_sub"/>
</dbReference>
<dbReference type="InterPro" id="IPR053896">
    <property type="entry name" value="BTN3A2-like_Ig-C"/>
</dbReference>
<keyword evidence="5 7" id="KW-0472">Membrane</keyword>
<sequence>MNVLAIGHGSRASSFLSDFIVFFITFYVHKLESAEFRVFGPDGPVTAAVGEDIVLSCHLSPRMSAEKMEVRWFRDTVTSYVHLYEYGKDQFDQQMPDYHGRTELLKAGISDGDVPLRIVNIRLSDEGQYRCLVQDGTFHEEAVLELKVAASGSAPHIFVEGHQDGGIRVVCQSGRWYPKPEVLWRGLSGQPLSFANETKSEEEHGFFEINNSIIIMENSNQNLSCSLRNTYLNQEKESITFYISDSFFPRVSPWMVAWIITLLTLLVFISIGLFLHKSRGKHLGTISKFPFSSGRSNVILQNGF</sequence>
<evidence type="ECO:0000256" key="7">
    <source>
        <dbReference type="SAM" id="Phobius"/>
    </source>
</evidence>
<evidence type="ECO:0000256" key="4">
    <source>
        <dbReference type="ARBA" id="ARBA00022989"/>
    </source>
</evidence>
<name>A0A8C8RFG3_9SAUR</name>
<evidence type="ECO:0000256" key="2">
    <source>
        <dbReference type="ARBA" id="ARBA00022692"/>
    </source>
</evidence>
<dbReference type="FunFam" id="2.60.40.10:FF:000088">
    <property type="entry name" value="Butyrophilin subfamily 1 member A1"/>
    <property type="match status" value="1"/>
</dbReference>
<dbReference type="InterPro" id="IPR013783">
    <property type="entry name" value="Ig-like_fold"/>
</dbReference>
<evidence type="ECO:0000256" key="1">
    <source>
        <dbReference type="ARBA" id="ARBA00004370"/>
    </source>
</evidence>
<reference evidence="9" key="2">
    <citation type="submission" date="2025-09" db="UniProtKB">
        <authorList>
            <consortium name="Ensembl"/>
        </authorList>
    </citation>
    <scope>IDENTIFICATION</scope>
</reference>
<dbReference type="GO" id="GO:0001817">
    <property type="term" value="P:regulation of cytokine production"/>
    <property type="evidence" value="ECO:0007669"/>
    <property type="project" value="TreeGrafter"/>
</dbReference>
<evidence type="ECO:0000256" key="5">
    <source>
        <dbReference type="ARBA" id="ARBA00023136"/>
    </source>
</evidence>
<comment type="subcellular location">
    <subcellularLocation>
        <location evidence="1">Membrane</location>
    </subcellularLocation>
</comment>
<keyword evidence="6" id="KW-0393">Immunoglobulin domain</keyword>
<proteinExistence type="predicted"/>
<dbReference type="SMART" id="SM00409">
    <property type="entry name" value="IG"/>
    <property type="match status" value="1"/>
</dbReference>
<dbReference type="SUPFAM" id="SSF48726">
    <property type="entry name" value="Immunoglobulin"/>
    <property type="match status" value="2"/>
</dbReference>
<dbReference type="InterPro" id="IPR036179">
    <property type="entry name" value="Ig-like_dom_sf"/>
</dbReference>